<dbReference type="Pfam" id="PF02620">
    <property type="entry name" value="YceD"/>
    <property type="match status" value="1"/>
</dbReference>
<dbReference type="Proteomes" id="UP001170379">
    <property type="component" value="Unassembled WGS sequence"/>
</dbReference>
<organism evidence="2 3">
    <name type="scientific">Gulosibacter molinativorax</name>
    <dbReference type="NCBI Taxonomy" id="256821"/>
    <lineage>
        <taxon>Bacteria</taxon>
        <taxon>Bacillati</taxon>
        <taxon>Actinomycetota</taxon>
        <taxon>Actinomycetes</taxon>
        <taxon>Micrococcales</taxon>
        <taxon>Microbacteriaceae</taxon>
        <taxon>Gulosibacter</taxon>
    </lineage>
</organism>
<keyword evidence="3" id="KW-1185">Reference proteome</keyword>
<dbReference type="InterPro" id="IPR003772">
    <property type="entry name" value="YceD"/>
</dbReference>
<protein>
    <recommendedName>
        <fullName evidence="4">DUF177 domain-containing protein</fullName>
    </recommendedName>
</protein>
<comment type="caution">
    <text evidence="2">The sequence shown here is derived from an EMBL/GenBank/DDBJ whole genome shotgun (WGS) entry which is preliminary data.</text>
</comment>
<name>A0ABT7C8F2_9MICO</name>
<evidence type="ECO:0000313" key="2">
    <source>
        <dbReference type="EMBL" id="MDJ1371501.1"/>
    </source>
</evidence>
<evidence type="ECO:0008006" key="4">
    <source>
        <dbReference type="Google" id="ProtNLM"/>
    </source>
</evidence>
<feature type="compositionally biased region" description="Polar residues" evidence="1">
    <location>
        <begin position="9"/>
        <end position="21"/>
    </location>
</feature>
<reference evidence="2" key="2">
    <citation type="journal article" date="2022" name="Sci. Rep.">
        <title>In silico prediction of the enzymes involved in the degradation of the herbicide molinate by Gulosibacter molinativorax ON4T.</title>
        <authorList>
            <person name="Lopes A.R."/>
            <person name="Bunin E."/>
            <person name="Viana A.T."/>
            <person name="Froufe H."/>
            <person name="Munoz-Merida A."/>
            <person name="Pinho D."/>
            <person name="Figueiredo J."/>
            <person name="Barroso C."/>
            <person name="Vaz-Moreira I."/>
            <person name="Bellanger X."/>
            <person name="Egas C."/>
            <person name="Nunes O.C."/>
        </authorList>
    </citation>
    <scope>NUCLEOTIDE SEQUENCE</scope>
    <source>
        <strain evidence="2">ON4</strain>
    </source>
</reference>
<sequence length="240" mass="26655">MCRPMFPRSSASSCRATPTRTSRSRLPPHARRSLQACVAAHRKVRGNRRVRGADAYTQHMTTSPYAVNVATLINRPGTMQEMQLSITVPERIGEGMIYFDTGAELEVELRLESLVDGVLATADVSGVLTGQCSRCLQDIEQPWSGNITELYTFENEEGTEYVVQQDLLDLEGPIRDAVVLDLPFQPLCEPGCLGLDPETGEKLTEPLPEPEDIIDPRWEQLKGLLESSDSVPSEQREDRA</sequence>
<proteinExistence type="predicted"/>
<reference evidence="2" key="1">
    <citation type="submission" date="2018-03" db="EMBL/GenBank/DDBJ databases">
        <authorList>
            <person name="Nunes O.C."/>
            <person name="Lopes A.R."/>
            <person name="Froufe H."/>
            <person name="Munoz-Merida A."/>
            <person name="Barroso C."/>
            <person name="Egas C."/>
        </authorList>
    </citation>
    <scope>NUCLEOTIDE SEQUENCE</scope>
    <source>
        <strain evidence="2">ON4</strain>
    </source>
</reference>
<evidence type="ECO:0000313" key="3">
    <source>
        <dbReference type="Proteomes" id="UP001170379"/>
    </source>
</evidence>
<gene>
    <name evidence="2" type="ORF">C7K25_09000</name>
</gene>
<feature type="region of interest" description="Disordered" evidence="1">
    <location>
        <begin position="1"/>
        <end position="30"/>
    </location>
</feature>
<accession>A0ABT7C8F2</accession>
<dbReference type="EMBL" id="PXVD01000013">
    <property type="protein sequence ID" value="MDJ1371501.1"/>
    <property type="molecule type" value="Genomic_DNA"/>
</dbReference>
<evidence type="ECO:0000256" key="1">
    <source>
        <dbReference type="SAM" id="MobiDB-lite"/>
    </source>
</evidence>